<proteinExistence type="predicted"/>
<dbReference type="EMBL" id="JAKILJ010000009">
    <property type="protein sequence ID" value="MCL1104762.1"/>
    <property type="molecule type" value="Genomic_DNA"/>
</dbReference>
<evidence type="ECO:0008006" key="4">
    <source>
        <dbReference type="Google" id="ProtNLM"/>
    </source>
</evidence>
<comment type="caution">
    <text evidence="2">The sequence shown here is derived from an EMBL/GenBank/DDBJ whole genome shotgun (WGS) entry which is preliminary data.</text>
</comment>
<organism evidence="2 3">
    <name type="scientific">Shewanella algicola</name>
    <dbReference type="NCBI Taxonomy" id="640633"/>
    <lineage>
        <taxon>Bacteria</taxon>
        <taxon>Pseudomonadati</taxon>
        <taxon>Pseudomonadota</taxon>
        <taxon>Gammaproteobacteria</taxon>
        <taxon>Alteromonadales</taxon>
        <taxon>Shewanellaceae</taxon>
        <taxon>Shewanella</taxon>
    </lineage>
</organism>
<protein>
    <recommendedName>
        <fullName evidence="4">Lipoprotein</fullName>
    </recommendedName>
</protein>
<dbReference type="PROSITE" id="PS51257">
    <property type="entry name" value="PROKAR_LIPOPROTEIN"/>
    <property type="match status" value="1"/>
</dbReference>
<accession>A0A9X1Z751</accession>
<gene>
    <name evidence="2" type="ORF">L2749_05740</name>
</gene>
<feature type="signal peptide" evidence="1">
    <location>
        <begin position="1"/>
        <end position="21"/>
    </location>
</feature>
<dbReference type="AlphaFoldDB" id="A0A9X1Z751"/>
<evidence type="ECO:0000313" key="2">
    <source>
        <dbReference type="EMBL" id="MCL1104762.1"/>
    </source>
</evidence>
<feature type="chain" id="PRO_5040732070" description="Lipoprotein" evidence="1">
    <location>
        <begin position="22"/>
        <end position="129"/>
    </location>
</feature>
<evidence type="ECO:0000256" key="1">
    <source>
        <dbReference type="SAM" id="SignalP"/>
    </source>
</evidence>
<name>A0A9X1Z751_9GAMM</name>
<reference evidence="2" key="1">
    <citation type="submission" date="2022-01" db="EMBL/GenBank/DDBJ databases">
        <title>Whole genome-based taxonomy of the Shewanellaceae.</title>
        <authorList>
            <person name="Martin-Rodriguez A.J."/>
        </authorList>
    </citation>
    <scope>NUCLEOTIDE SEQUENCE</scope>
    <source>
        <strain evidence="2">DSM 23803</strain>
    </source>
</reference>
<sequence length="129" mass="13760">MRKPLIGLIGMVIITGCVATASEEPSLPQAATLTNPSVETHAELQQAIANLLGASRVVISDNAFTQYSQEVIERAPHKDANGLLIMGRSTDIPDAVQLLKQGDSCLLQHVQSGKAITLSQVRCKLEDAQ</sequence>
<evidence type="ECO:0000313" key="3">
    <source>
        <dbReference type="Proteomes" id="UP001139408"/>
    </source>
</evidence>
<dbReference type="Proteomes" id="UP001139408">
    <property type="component" value="Unassembled WGS sequence"/>
</dbReference>
<dbReference type="RefSeq" id="WP_188924362.1">
    <property type="nucleotide sequence ID" value="NZ_BMQI01000009.1"/>
</dbReference>
<keyword evidence="3" id="KW-1185">Reference proteome</keyword>
<keyword evidence="1" id="KW-0732">Signal</keyword>